<dbReference type="EMBL" id="JAKEVZ010000020">
    <property type="protein sequence ID" value="MCF1753097.1"/>
    <property type="molecule type" value="Genomic_DNA"/>
</dbReference>
<keyword evidence="3" id="KW-0804">Transcription</keyword>
<keyword evidence="1" id="KW-0805">Transcription regulation</keyword>
<feature type="domain" description="HTH lacI-type" evidence="4">
    <location>
        <begin position="6"/>
        <end position="63"/>
    </location>
</feature>
<keyword evidence="2" id="KW-0238">DNA-binding</keyword>
<evidence type="ECO:0000313" key="6">
    <source>
        <dbReference type="Proteomes" id="UP001201449"/>
    </source>
</evidence>
<dbReference type="Pfam" id="PF00356">
    <property type="entry name" value="LacI"/>
    <property type="match status" value="1"/>
</dbReference>
<dbReference type="Proteomes" id="UP001201449">
    <property type="component" value="Unassembled WGS sequence"/>
</dbReference>
<dbReference type="InterPro" id="IPR028082">
    <property type="entry name" value="Peripla_BP_I"/>
</dbReference>
<reference evidence="5 6" key="1">
    <citation type="submission" date="2022-01" db="EMBL/GenBank/DDBJ databases">
        <title>Mariniradius saccharolyticus sp. nov., isolated from sediment of a river.</title>
        <authorList>
            <person name="Liu H."/>
        </authorList>
    </citation>
    <scope>NUCLEOTIDE SEQUENCE [LARGE SCALE GENOMIC DNA]</scope>
    <source>
        <strain evidence="5 6">RY-2</strain>
    </source>
</reference>
<name>A0ABS9BZC7_9BACT</name>
<dbReference type="SMART" id="SM00354">
    <property type="entry name" value="HTH_LACI"/>
    <property type="match status" value="1"/>
</dbReference>
<evidence type="ECO:0000256" key="2">
    <source>
        <dbReference type="ARBA" id="ARBA00023125"/>
    </source>
</evidence>
<proteinExistence type="predicted"/>
<evidence type="ECO:0000259" key="4">
    <source>
        <dbReference type="PROSITE" id="PS50932"/>
    </source>
</evidence>
<dbReference type="PANTHER" id="PTHR30146:SF109">
    <property type="entry name" value="HTH-TYPE TRANSCRIPTIONAL REGULATOR GALS"/>
    <property type="match status" value="1"/>
</dbReference>
<dbReference type="InterPro" id="IPR046335">
    <property type="entry name" value="LacI/GalR-like_sensor"/>
</dbReference>
<dbReference type="InterPro" id="IPR010982">
    <property type="entry name" value="Lambda_DNA-bd_dom_sf"/>
</dbReference>
<sequence length="344" mass="39113">MAKKKISIKDIAKALDISITTVSFILNGKAKEKRISSELIARVESYIQETGYRPSHLAQSLRLGKSKVIVFMVEDISNHFFASIARLIEEKAFENGYKIIYCSTENDPKKAKELIGTFKVRNVDGFVITPTPDLESTISELLEEDFAVLLFDRWMPEVDCSYVIVENEQSAFEATEHLVMQGCKHIGLIHVESDQMQMKLRLAGYRRAVMKYGLAEHVLHVPFHNYSENEELEKITGFLKTNPELDAVFFSTNYLAFEGLRAIQQLGKRIPDDLAVVSFDDHYFFSLFQPNITGIEQPLHQIADRLMEGMLELLKENGNQKAVIREVLPTVLHPRGSSVKKGDK</sequence>
<organism evidence="5 6">
    <name type="scientific">Mariniradius sediminis</name>
    <dbReference type="NCBI Taxonomy" id="2909237"/>
    <lineage>
        <taxon>Bacteria</taxon>
        <taxon>Pseudomonadati</taxon>
        <taxon>Bacteroidota</taxon>
        <taxon>Cytophagia</taxon>
        <taxon>Cytophagales</taxon>
        <taxon>Cyclobacteriaceae</taxon>
        <taxon>Mariniradius</taxon>
    </lineage>
</organism>
<dbReference type="Pfam" id="PF13377">
    <property type="entry name" value="Peripla_BP_3"/>
    <property type="match status" value="1"/>
</dbReference>
<protein>
    <submittedName>
        <fullName evidence="5">LacI family transcriptional regulator</fullName>
    </submittedName>
</protein>
<dbReference type="RefSeq" id="WP_234862917.1">
    <property type="nucleotide sequence ID" value="NZ_JAKEVZ010000020.1"/>
</dbReference>
<dbReference type="Gene3D" id="1.10.260.40">
    <property type="entry name" value="lambda repressor-like DNA-binding domains"/>
    <property type="match status" value="1"/>
</dbReference>
<dbReference type="PROSITE" id="PS50932">
    <property type="entry name" value="HTH_LACI_2"/>
    <property type="match status" value="1"/>
</dbReference>
<gene>
    <name evidence="5" type="ORF">L0U89_18705</name>
</gene>
<dbReference type="SUPFAM" id="SSF47413">
    <property type="entry name" value="lambda repressor-like DNA-binding domains"/>
    <property type="match status" value="1"/>
</dbReference>
<dbReference type="Gene3D" id="3.40.50.2300">
    <property type="match status" value="2"/>
</dbReference>
<dbReference type="InterPro" id="IPR000843">
    <property type="entry name" value="HTH_LacI"/>
</dbReference>
<evidence type="ECO:0000256" key="1">
    <source>
        <dbReference type="ARBA" id="ARBA00023015"/>
    </source>
</evidence>
<comment type="caution">
    <text evidence="5">The sequence shown here is derived from an EMBL/GenBank/DDBJ whole genome shotgun (WGS) entry which is preliminary data.</text>
</comment>
<dbReference type="CDD" id="cd01392">
    <property type="entry name" value="HTH_LacI"/>
    <property type="match status" value="1"/>
</dbReference>
<evidence type="ECO:0000256" key="3">
    <source>
        <dbReference type="ARBA" id="ARBA00023163"/>
    </source>
</evidence>
<evidence type="ECO:0000313" key="5">
    <source>
        <dbReference type="EMBL" id="MCF1753097.1"/>
    </source>
</evidence>
<dbReference type="SUPFAM" id="SSF53822">
    <property type="entry name" value="Periplasmic binding protein-like I"/>
    <property type="match status" value="1"/>
</dbReference>
<dbReference type="PANTHER" id="PTHR30146">
    <property type="entry name" value="LACI-RELATED TRANSCRIPTIONAL REPRESSOR"/>
    <property type="match status" value="1"/>
</dbReference>
<accession>A0ABS9BZC7</accession>
<keyword evidence="6" id="KW-1185">Reference proteome</keyword>